<dbReference type="InParanoid" id="A0A0C3GI33"/>
<dbReference type="HOGENOM" id="CLU_1094430_0_0_1"/>
<feature type="region of interest" description="Disordered" evidence="1">
    <location>
        <begin position="38"/>
        <end position="186"/>
    </location>
</feature>
<gene>
    <name evidence="2" type="ORF">PILCRDRAFT_179337</name>
</gene>
<evidence type="ECO:0000256" key="1">
    <source>
        <dbReference type="SAM" id="MobiDB-lite"/>
    </source>
</evidence>
<dbReference type="Proteomes" id="UP000054166">
    <property type="component" value="Unassembled WGS sequence"/>
</dbReference>
<sequence>MDTHTLVFGLSDEGDLLTGFKYDPKVLKSILFPVHQPSNKRRKIDGVDEQTTDVDVNADPDTLPDSDDKAERTWEIVLESPTERFLLSPSPTESGDDAEKSVNSPRRYKVSQIVERGSVSPDPAVNSDTTASVKPVEPPVEPPKPPPPTWSTPPAESNRTSTSLQIKGRSLSPEPTTKATSKPPRTKWLTQVLASDRGEEHIHFSADGISVEGVDASLGLKEISVRRWRRASQEEFITSCQ</sequence>
<feature type="compositionally biased region" description="Acidic residues" evidence="1">
    <location>
        <begin position="47"/>
        <end position="65"/>
    </location>
</feature>
<proteinExistence type="predicted"/>
<reference evidence="3" key="2">
    <citation type="submission" date="2015-01" db="EMBL/GenBank/DDBJ databases">
        <title>Evolutionary Origins and Diversification of the Mycorrhizal Mutualists.</title>
        <authorList>
            <consortium name="DOE Joint Genome Institute"/>
            <consortium name="Mycorrhizal Genomics Consortium"/>
            <person name="Kohler A."/>
            <person name="Kuo A."/>
            <person name="Nagy L.G."/>
            <person name="Floudas D."/>
            <person name="Copeland A."/>
            <person name="Barry K.W."/>
            <person name="Cichocki N."/>
            <person name="Veneault-Fourrey C."/>
            <person name="LaButti K."/>
            <person name="Lindquist E.A."/>
            <person name="Lipzen A."/>
            <person name="Lundell T."/>
            <person name="Morin E."/>
            <person name="Murat C."/>
            <person name="Riley R."/>
            <person name="Ohm R."/>
            <person name="Sun H."/>
            <person name="Tunlid A."/>
            <person name="Henrissat B."/>
            <person name="Grigoriev I.V."/>
            <person name="Hibbett D.S."/>
            <person name="Martin F."/>
        </authorList>
    </citation>
    <scope>NUCLEOTIDE SEQUENCE [LARGE SCALE GENOMIC DNA]</scope>
    <source>
        <strain evidence="3">F 1598</strain>
    </source>
</reference>
<keyword evidence="3" id="KW-1185">Reference proteome</keyword>
<feature type="compositionally biased region" description="Polar residues" evidence="1">
    <location>
        <begin position="155"/>
        <end position="165"/>
    </location>
</feature>
<feature type="compositionally biased region" description="Pro residues" evidence="1">
    <location>
        <begin position="136"/>
        <end position="151"/>
    </location>
</feature>
<reference evidence="2 3" key="1">
    <citation type="submission" date="2014-04" db="EMBL/GenBank/DDBJ databases">
        <authorList>
            <consortium name="DOE Joint Genome Institute"/>
            <person name="Kuo A."/>
            <person name="Tarkka M."/>
            <person name="Buscot F."/>
            <person name="Kohler A."/>
            <person name="Nagy L.G."/>
            <person name="Floudas D."/>
            <person name="Copeland A."/>
            <person name="Barry K.W."/>
            <person name="Cichocki N."/>
            <person name="Veneault-Fourrey C."/>
            <person name="LaButti K."/>
            <person name="Lindquist E.A."/>
            <person name="Lipzen A."/>
            <person name="Lundell T."/>
            <person name="Morin E."/>
            <person name="Murat C."/>
            <person name="Sun H."/>
            <person name="Tunlid A."/>
            <person name="Henrissat B."/>
            <person name="Grigoriev I.V."/>
            <person name="Hibbett D.S."/>
            <person name="Martin F."/>
            <person name="Nordberg H.P."/>
            <person name="Cantor M.N."/>
            <person name="Hua S.X."/>
        </authorList>
    </citation>
    <scope>NUCLEOTIDE SEQUENCE [LARGE SCALE GENOMIC DNA]</scope>
    <source>
        <strain evidence="2 3">F 1598</strain>
    </source>
</reference>
<dbReference type="OrthoDB" id="3596986at2759"/>
<dbReference type="AlphaFoldDB" id="A0A0C3GI33"/>
<name>A0A0C3GI33_PILCF</name>
<dbReference type="STRING" id="765440.A0A0C3GI33"/>
<accession>A0A0C3GI33</accession>
<evidence type="ECO:0000313" key="3">
    <source>
        <dbReference type="Proteomes" id="UP000054166"/>
    </source>
</evidence>
<dbReference type="EMBL" id="KN832973">
    <property type="protein sequence ID" value="KIM90301.1"/>
    <property type="molecule type" value="Genomic_DNA"/>
</dbReference>
<protein>
    <submittedName>
        <fullName evidence="2">Uncharacterized protein</fullName>
    </submittedName>
</protein>
<organism evidence="2 3">
    <name type="scientific">Piloderma croceum (strain F 1598)</name>
    <dbReference type="NCBI Taxonomy" id="765440"/>
    <lineage>
        <taxon>Eukaryota</taxon>
        <taxon>Fungi</taxon>
        <taxon>Dikarya</taxon>
        <taxon>Basidiomycota</taxon>
        <taxon>Agaricomycotina</taxon>
        <taxon>Agaricomycetes</taxon>
        <taxon>Agaricomycetidae</taxon>
        <taxon>Atheliales</taxon>
        <taxon>Atheliaceae</taxon>
        <taxon>Piloderma</taxon>
    </lineage>
</organism>
<evidence type="ECO:0000313" key="2">
    <source>
        <dbReference type="EMBL" id="KIM90301.1"/>
    </source>
</evidence>